<evidence type="ECO:0008006" key="5">
    <source>
        <dbReference type="Google" id="ProtNLM"/>
    </source>
</evidence>
<protein>
    <recommendedName>
        <fullName evidence="5">PRKC apoptosis WT1 regulator protein</fullName>
    </recommendedName>
</protein>
<comment type="caution">
    <text evidence="3">The sequence shown here is derived from an EMBL/GenBank/DDBJ whole genome shotgun (WGS) entry which is preliminary data.</text>
</comment>
<feature type="compositionally biased region" description="Low complexity" evidence="2">
    <location>
        <begin position="261"/>
        <end position="289"/>
    </location>
</feature>
<feature type="compositionally biased region" description="Acidic residues" evidence="2">
    <location>
        <begin position="137"/>
        <end position="147"/>
    </location>
</feature>
<feature type="compositionally biased region" description="Basic residues" evidence="2">
    <location>
        <begin position="95"/>
        <end position="121"/>
    </location>
</feature>
<feature type="compositionally biased region" description="Polar residues" evidence="2">
    <location>
        <begin position="1"/>
        <end position="10"/>
    </location>
</feature>
<evidence type="ECO:0000256" key="2">
    <source>
        <dbReference type="SAM" id="MobiDB-lite"/>
    </source>
</evidence>
<feature type="compositionally biased region" description="Polar residues" evidence="2">
    <location>
        <begin position="321"/>
        <end position="336"/>
    </location>
</feature>
<dbReference type="GO" id="GO:0005737">
    <property type="term" value="C:cytoplasm"/>
    <property type="evidence" value="ECO:0007669"/>
    <property type="project" value="TreeGrafter"/>
</dbReference>
<dbReference type="GO" id="GO:0006915">
    <property type="term" value="P:apoptotic process"/>
    <property type="evidence" value="ECO:0007669"/>
    <property type="project" value="InterPro"/>
</dbReference>
<gene>
    <name evidence="3" type="ORF">GSLYS_00008828001</name>
</gene>
<sequence>MASSSVSQESLDMDDLDNMARRNRIRVHRVHSGRGALPHRGLPDNVDGGDQDREGKGGDHHNGESIPTDGLGLSSHSHLPGDHESPTRGAAARLKDKRTRPNHMKGKLPKDKRKLREKRRSTGVVHCMPSTESTGDSLDDEDDDEDASHDTKKNTTYNEVSSGGRHHENIYESRHSSNQMYQRRNKSPSDLEADLEDNQDYDSTVSHSETNLSLIGRSESSEISQNLPGKQQGAGAGGRFGSSAFSSKYSPESNRALKFGSSNVSSDADSSTTRTYAPSTSSSTSSILSRYRDADSPRSTTGNSTGNNGATPESDSPRRINANSTCTASAEANQIQPVHPRPVTFSFLRDGNSATARNEKSSFPSSYVSSASRFKDRDGSSALTGTSSVHSRLASYQTPRPFVSSTITPSVSQQQSDTIAQLEKQLEKEREDNKRLQQQLEEKDRKITELEKAIELLNNECDGLDEDNIKLQEENKALIRAMSKLTSNV</sequence>
<keyword evidence="4" id="KW-1185">Reference proteome</keyword>
<evidence type="ECO:0000256" key="1">
    <source>
        <dbReference type="SAM" id="Coils"/>
    </source>
</evidence>
<keyword evidence="1" id="KW-0175">Coiled coil</keyword>
<reference evidence="3 4" key="1">
    <citation type="submission" date="2024-04" db="EMBL/GenBank/DDBJ databases">
        <authorList>
            <consortium name="Genoscope - CEA"/>
            <person name="William W."/>
        </authorList>
    </citation>
    <scope>NUCLEOTIDE SEQUENCE [LARGE SCALE GENOMIC DNA]</scope>
</reference>
<feature type="compositionally biased region" description="Basic residues" evidence="2">
    <location>
        <begin position="21"/>
        <end position="32"/>
    </location>
</feature>
<dbReference type="PANTHER" id="PTHR15093:SF1">
    <property type="entry name" value="PRKC APOPTOSIS WT1 REGULATOR PROTEIN"/>
    <property type="match status" value="1"/>
</dbReference>
<proteinExistence type="predicted"/>
<dbReference type="PANTHER" id="PTHR15093">
    <property type="entry name" value="PROSTATE APOPTOSIS RESPONSE PROTEIN PAR-4"/>
    <property type="match status" value="1"/>
</dbReference>
<dbReference type="InterPro" id="IPR026117">
    <property type="entry name" value="Par-4"/>
</dbReference>
<dbReference type="Proteomes" id="UP001497497">
    <property type="component" value="Unassembled WGS sequence"/>
</dbReference>
<dbReference type="GO" id="GO:0043065">
    <property type="term" value="P:positive regulation of apoptotic process"/>
    <property type="evidence" value="ECO:0007669"/>
    <property type="project" value="TreeGrafter"/>
</dbReference>
<evidence type="ECO:0000313" key="4">
    <source>
        <dbReference type="Proteomes" id="UP001497497"/>
    </source>
</evidence>
<feature type="coiled-coil region" evidence="1">
    <location>
        <begin position="412"/>
        <end position="488"/>
    </location>
</feature>
<accession>A0AAV2HMY9</accession>
<feature type="compositionally biased region" description="Polar residues" evidence="2">
    <location>
        <begin position="201"/>
        <end position="213"/>
    </location>
</feature>
<feature type="compositionally biased region" description="Acidic residues" evidence="2">
    <location>
        <begin position="191"/>
        <end position="200"/>
    </location>
</feature>
<organism evidence="3 4">
    <name type="scientific">Lymnaea stagnalis</name>
    <name type="common">Great pond snail</name>
    <name type="synonym">Helix stagnalis</name>
    <dbReference type="NCBI Taxonomy" id="6523"/>
    <lineage>
        <taxon>Eukaryota</taxon>
        <taxon>Metazoa</taxon>
        <taxon>Spiralia</taxon>
        <taxon>Lophotrochozoa</taxon>
        <taxon>Mollusca</taxon>
        <taxon>Gastropoda</taxon>
        <taxon>Heterobranchia</taxon>
        <taxon>Euthyneura</taxon>
        <taxon>Panpulmonata</taxon>
        <taxon>Hygrophila</taxon>
        <taxon>Lymnaeoidea</taxon>
        <taxon>Lymnaeidae</taxon>
        <taxon>Lymnaea</taxon>
    </lineage>
</organism>
<feature type="region of interest" description="Disordered" evidence="2">
    <location>
        <begin position="1"/>
        <end position="388"/>
    </location>
</feature>
<feature type="compositionally biased region" description="Low complexity" evidence="2">
    <location>
        <begin position="361"/>
        <end position="372"/>
    </location>
</feature>
<feature type="compositionally biased region" description="Low complexity" evidence="2">
    <location>
        <begin position="299"/>
        <end position="309"/>
    </location>
</feature>
<dbReference type="EMBL" id="CAXITT010000185">
    <property type="protein sequence ID" value="CAL1534868.1"/>
    <property type="molecule type" value="Genomic_DNA"/>
</dbReference>
<feature type="compositionally biased region" description="Basic and acidic residues" evidence="2">
    <location>
        <begin position="165"/>
        <end position="175"/>
    </location>
</feature>
<evidence type="ECO:0000313" key="3">
    <source>
        <dbReference type="EMBL" id="CAL1534868.1"/>
    </source>
</evidence>
<feature type="compositionally biased region" description="Basic and acidic residues" evidence="2">
    <location>
        <begin position="50"/>
        <end position="63"/>
    </location>
</feature>
<dbReference type="AlphaFoldDB" id="A0AAV2HMY9"/>
<name>A0AAV2HMY9_LYMST</name>